<feature type="domain" description="Acyl-CoA thioesterase-like N-terminal HotDog" evidence="4">
    <location>
        <begin position="32"/>
        <end position="114"/>
    </location>
</feature>
<dbReference type="CDD" id="cd03445">
    <property type="entry name" value="Thioesterase_II_repeat2"/>
    <property type="match status" value="1"/>
</dbReference>
<dbReference type="PANTHER" id="PTHR11066:SF34">
    <property type="entry name" value="ACYL-COENZYME A THIOESTERASE 8"/>
    <property type="match status" value="1"/>
</dbReference>
<organism evidence="5">
    <name type="scientific">Mycobacterium sp. (strain MCS)</name>
    <dbReference type="NCBI Taxonomy" id="164756"/>
    <lineage>
        <taxon>Bacteria</taxon>
        <taxon>Bacillati</taxon>
        <taxon>Actinomycetota</taxon>
        <taxon>Actinomycetes</taxon>
        <taxon>Mycobacteriales</taxon>
        <taxon>Mycobacteriaceae</taxon>
        <taxon>Mycobacterium</taxon>
    </lineage>
</organism>
<dbReference type="Pfam" id="PF13622">
    <property type="entry name" value="4HBT_3"/>
    <property type="match status" value="1"/>
</dbReference>
<dbReference type="GO" id="GO:0009062">
    <property type="term" value="P:fatty acid catabolic process"/>
    <property type="evidence" value="ECO:0007669"/>
    <property type="project" value="TreeGrafter"/>
</dbReference>
<name>A0A5Q5BL77_MYCSS</name>
<accession>A0A5Q5BL77</accession>
<dbReference type="InterPro" id="IPR003703">
    <property type="entry name" value="Acyl_CoA_thio"/>
</dbReference>
<evidence type="ECO:0000259" key="3">
    <source>
        <dbReference type="Pfam" id="PF02551"/>
    </source>
</evidence>
<sequence>MMPRVVARTLSDILTTLDVEQIADDEFLATQMDNAAHHIVGGHIAAQALMSASRTVSADRTPHSMHVYLLRAGDARRPVHFEITRLRDGGVLSSRRVLARQDDQVLLEALVSFTAPLDSFEHQQPIPDVPGPESLPSVQEQLSPYADEHDGHWVRPQPLDLRYVDPPARLALDRPDPSPRIRLWWRPAEPMPDDPILNSCLLTYVSGTALLETAMVVRRTTPLTSFSALIDHAVWFHRPADFSDWVLSDAVAPSGVHGRALATATMYNRTVALVCTATQEIYFGRDRR</sequence>
<dbReference type="GO" id="GO:0047617">
    <property type="term" value="F:fatty acyl-CoA hydrolase activity"/>
    <property type="evidence" value="ECO:0007669"/>
    <property type="project" value="InterPro"/>
</dbReference>
<keyword evidence="2" id="KW-0378">Hydrolase</keyword>
<dbReference type="InterPro" id="IPR042171">
    <property type="entry name" value="Acyl-CoA_hotdog"/>
</dbReference>
<evidence type="ECO:0000256" key="2">
    <source>
        <dbReference type="ARBA" id="ARBA00022801"/>
    </source>
</evidence>
<dbReference type="EMBL" id="CP000384">
    <property type="protein sequence ID" value="ABG09101.1"/>
    <property type="molecule type" value="Genomic_DNA"/>
</dbReference>
<dbReference type="Gene3D" id="2.40.160.210">
    <property type="entry name" value="Acyl-CoA thioesterase, double hotdog domain"/>
    <property type="match status" value="1"/>
</dbReference>
<dbReference type="InterPro" id="IPR029069">
    <property type="entry name" value="HotDog_dom_sf"/>
</dbReference>
<protein>
    <submittedName>
        <fullName evidence="5">Acyl-CoA thioesterase</fullName>
    </submittedName>
</protein>
<dbReference type="CDD" id="cd03444">
    <property type="entry name" value="Thioesterase_II_repeat1"/>
    <property type="match status" value="1"/>
</dbReference>
<comment type="similarity">
    <text evidence="1">Belongs to the C/M/P thioester hydrolase family.</text>
</comment>
<gene>
    <name evidence="5" type="ordered locus">Mmcs_2994</name>
</gene>
<reference evidence="5" key="1">
    <citation type="submission" date="2006-06" db="EMBL/GenBank/DDBJ databases">
        <title>Complete sequence of chromosome of Mycobacterium sp. MCS.</title>
        <authorList>
            <consortium name="US DOE Joint Genome Institute"/>
            <person name="Copeland A."/>
            <person name="Lucas S."/>
            <person name="Lapidus A."/>
            <person name="Barry K."/>
            <person name="Detter J.C."/>
            <person name="Glavina del Rio T."/>
            <person name="Hammon N."/>
            <person name="Israni S."/>
            <person name="Dalin E."/>
            <person name="Tice H."/>
            <person name="Pitluck S."/>
            <person name="Martinez M."/>
            <person name="Schmutz J."/>
            <person name="Larimer F."/>
            <person name="Land M."/>
            <person name="Hauser L."/>
            <person name="Kyrpides N."/>
            <person name="Kim E."/>
            <person name="Miller C.D."/>
            <person name="Hughes J.E."/>
            <person name="Anderson A.J."/>
            <person name="Sims R.C."/>
            <person name="Richardson P."/>
        </authorList>
    </citation>
    <scope>NUCLEOTIDE SEQUENCE [LARGE SCALE GENOMIC DNA]</scope>
    <source>
        <strain evidence="5">MCS</strain>
    </source>
</reference>
<evidence type="ECO:0000259" key="4">
    <source>
        <dbReference type="Pfam" id="PF13622"/>
    </source>
</evidence>
<feature type="domain" description="Acyl-CoA thioesterase 2 C-terminal" evidence="3">
    <location>
        <begin position="182"/>
        <end position="280"/>
    </location>
</feature>
<proteinExistence type="inferred from homology"/>
<dbReference type="GO" id="GO:0006637">
    <property type="term" value="P:acyl-CoA metabolic process"/>
    <property type="evidence" value="ECO:0007669"/>
    <property type="project" value="InterPro"/>
</dbReference>
<dbReference type="PANTHER" id="PTHR11066">
    <property type="entry name" value="ACYL-COA THIOESTERASE"/>
    <property type="match status" value="1"/>
</dbReference>
<dbReference type="InterPro" id="IPR049449">
    <property type="entry name" value="TesB_ACOT8-like_N"/>
</dbReference>
<dbReference type="Pfam" id="PF02551">
    <property type="entry name" value="Acyl_CoA_thio"/>
    <property type="match status" value="1"/>
</dbReference>
<dbReference type="AlphaFoldDB" id="A0A5Q5BL77"/>
<dbReference type="SUPFAM" id="SSF54637">
    <property type="entry name" value="Thioesterase/thiol ester dehydrase-isomerase"/>
    <property type="match status" value="2"/>
</dbReference>
<evidence type="ECO:0000256" key="1">
    <source>
        <dbReference type="ARBA" id="ARBA00006538"/>
    </source>
</evidence>
<dbReference type="InterPro" id="IPR025652">
    <property type="entry name" value="TesB_C"/>
</dbReference>
<dbReference type="KEGG" id="mmc:Mmcs_2994"/>
<evidence type="ECO:0000313" key="5">
    <source>
        <dbReference type="EMBL" id="ABG09101.1"/>
    </source>
</evidence>